<dbReference type="InterPro" id="IPR000210">
    <property type="entry name" value="BTB/POZ_dom"/>
</dbReference>
<sequence length="712" mass="79903">MLSNFGLLLIWCESFCYFVKFCRRTIIMSAKRVRVCNDSCVTFTETKEFNFTWTIQNFPTWMAKSDNERYSPRFPATEEEDLQWALSFKCESSSDASFCSLYLKLKLKLLPEKNIDAMYEFAMMDSEKTIFMKRSGVDNFGTGTSWGYSNFIKRDELENQIGLGNTLIIACKVNVNAGMVDEMIESSIVQPEASPSSLIEDLASLLESKKYGDVSIKVGNRKILAHKNILAARSSVFAAMFEHKMQEKITNVVSIADIKLVVLEEMLRYIYTDKVNNLDTLSYQLYTAADKYDIPALKSLCRIAILGNLSTENVAETIICADLHSDGEMKSRALQFLSRNSSVALGVTKSKGWKQMETTHPHLPYPVMSVPTANNTVCNDSYVTFAETKEFTFTWTIPDFNAWFSQMGSWALSPRCPSTGSGNTTQWVMKFCRESKDGKAFCSLFLQLEACPEPTLNAKYELTMMDAKQVTLKSMSGDTMFRLCRGKGNSNYIKRDFLVEQMKADNTLIIVCKISTKFDSVDELKNSKSASARNLTSDLATLLAGEQFGDVSIKIGNRMIPVHKAILASRSTVFAAMFESMMLERITNVVTITDIKPSVVDEMLHYIYTDKVKNVNSLSFELYAAADMYDLQGLIALCRMHILANLSAGNVAETLICGDLHKDSDMKSRALLFLGENRRAAVGVTKTAGWQRLLGSHPHLVTEAFETLANKV</sequence>
<dbReference type="Gene3D" id="1.25.40.420">
    <property type="match status" value="1"/>
</dbReference>
<dbReference type="PANTHER" id="PTHR24413">
    <property type="entry name" value="SPECKLE-TYPE POZ PROTEIN"/>
    <property type="match status" value="1"/>
</dbReference>
<dbReference type="SUPFAM" id="SSF54695">
    <property type="entry name" value="POZ domain"/>
    <property type="match status" value="2"/>
</dbReference>
<feature type="domain" description="MATH" evidence="3">
    <location>
        <begin position="48"/>
        <end position="173"/>
    </location>
</feature>
<accession>A0ABD1DHY4</accession>
<dbReference type="SMART" id="SM00061">
    <property type="entry name" value="MATH"/>
    <property type="match status" value="1"/>
</dbReference>
<dbReference type="Pfam" id="PF22486">
    <property type="entry name" value="MATH_2"/>
    <property type="match status" value="1"/>
</dbReference>
<reference evidence="4 5" key="1">
    <citation type="submission" date="2024-05" db="EMBL/GenBank/DDBJ databases">
        <title>Culex pipiens pipiens assembly and annotation.</title>
        <authorList>
            <person name="Alout H."/>
            <person name="Durand T."/>
        </authorList>
    </citation>
    <scope>NUCLEOTIDE SEQUENCE [LARGE SCALE GENOMIC DNA]</scope>
    <source>
        <strain evidence="4">HA-2024</strain>
        <tissue evidence="4">Whole body</tissue>
    </source>
</reference>
<keyword evidence="1" id="KW-0732">Signal</keyword>
<dbReference type="PROSITE" id="PS50097">
    <property type="entry name" value="BTB"/>
    <property type="match status" value="2"/>
</dbReference>
<dbReference type="Gene3D" id="2.60.210.10">
    <property type="entry name" value="Apoptosis, Tumor Necrosis Factor Receptor Associated Protein 2, Chain A"/>
    <property type="match status" value="2"/>
</dbReference>
<gene>
    <name evidence="4" type="ORF">pipiens_008330</name>
</gene>
<evidence type="ECO:0000259" key="2">
    <source>
        <dbReference type="PROSITE" id="PS50097"/>
    </source>
</evidence>
<dbReference type="InterPro" id="IPR002083">
    <property type="entry name" value="MATH/TRAF_dom"/>
</dbReference>
<evidence type="ECO:0008006" key="6">
    <source>
        <dbReference type="Google" id="ProtNLM"/>
    </source>
</evidence>
<feature type="signal peptide" evidence="1">
    <location>
        <begin position="1"/>
        <end position="16"/>
    </location>
</feature>
<name>A0ABD1DHY4_CULPP</name>
<dbReference type="InterPro" id="IPR011333">
    <property type="entry name" value="SKP1/BTB/POZ_sf"/>
</dbReference>
<dbReference type="PROSITE" id="PS50144">
    <property type="entry name" value="MATH"/>
    <property type="match status" value="2"/>
</dbReference>
<evidence type="ECO:0000256" key="1">
    <source>
        <dbReference type="SAM" id="SignalP"/>
    </source>
</evidence>
<proteinExistence type="predicted"/>
<comment type="caution">
    <text evidence="4">The sequence shown here is derived from an EMBL/GenBank/DDBJ whole genome shotgun (WGS) entry which is preliminary data.</text>
</comment>
<dbReference type="Pfam" id="PF00651">
    <property type="entry name" value="BTB"/>
    <property type="match status" value="2"/>
</dbReference>
<dbReference type="FunFam" id="3.30.710.10:FF:000159">
    <property type="entry name" value="Speckle-type POZ protein B"/>
    <property type="match status" value="2"/>
</dbReference>
<feature type="domain" description="BTB" evidence="2">
    <location>
        <begin position="212"/>
        <end position="279"/>
    </location>
</feature>
<dbReference type="CDD" id="cd00121">
    <property type="entry name" value="MATH"/>
    <property type="match status" value="1"/>
</dbReference>
<dbReference type="AlphaFoldDB" id="A0ABD1DHY4"/>
<dbReference type="SMART" id="SM00225">
    <property type="entry name" value="BTB"/>
    <property type="match status" value="2"/>
</dbReference>
<organism evidence="4 5">
    <name type="scientific">Culex pipiens pipiens</name>
    <name type="common">Northern house mosquito</name>
    <dbReference type="NCBI Taxonomy" id="38569"/>
    <lineage>
        <taxon>Eukaryota</taxon>
        <taxon>Metazoa</taxon>
        <taxon>Ecdysozoa</taxon>
        <taxon>Arthropoda</taxon>
        <taxon>Hexapoda</taxon>
        <taxon>Insecta</taxon>
        <taxon>Pterygota</taxon>
        <taxon>Neoptera</taxon>
        <taxon>Endopterygota</taxon>
        <taxon>Diptera</taxon>
        <taxon>Nematocera</taxon>
        <taxon>Culicoidea</taxon>
        <taxon>Culicidae</taxon>
        <taxon>Culicinae</taxon>
        <taxon>Culicini</taxon>
        <taxon>Culex</taxon>
        <taxon>Culex</taxon>
    </lineage>
</organism>
<feature type="domain" description="MATH" evidence="3">
    <location>
        <begin position="390"/>
        <end position="514"/>
    </location>
</feature>
<protein>
    <recommendedName>
        <fullName evidence="6">Speckle-type POZ protein</fullName>
    </recommendedName>
</protein>
<dbReference type="SUPFAM" id="SSF49599">
    <property type="entry name" value="TRAF domain-like"/>
    <property type="match status" value="2"/>
</dbReference>
<evidence type="ECO:0000259" key="3">
    <source>
        <dbReference type="PROSITE" id="PS50144"/>
    </source>
</evidence>
<feature type="domain" description="BTB" evidence="2">
    <location>
        <begin position="549"/>
        <end position="616"/>
    </location>
</feature>
<keyword evidence="5" id="KW-1185">Reference proteome</keyword>
<evidence type="ECO:0000313" key="5">
    <source>
        <dbReference type="Proteomes" id="UP001562425"/>
    </source>
</evidence>
<dbReference type="InterPro" id="IPR008974">
    <property type="entry name" value="TRAF-like"/>
</dbReference>
<evidence type="ECO:0000313" key="4">
    <source>
        <dbReference type="EMBL" id="KAL1399288.1"/>
    </source>
</evidence>
<dbReference type="Gene3D" id="3.30.710.10">
    <property type="entry name" value="Potassium Channel Kv1.1, Chain A"/>
    <property type="match status" value="2"/>
</dbReference>
<dbReference type="EMBL" id="JBEHCU010005599">
    <property type="protein sequence ID" value="KAL1399288.1"/>
    <property type="molecule type" value="Genomic_DNA"/>
</dbReference>
<dbReference type="GO" id="GO:0030163">
    <property type="term" value="P:protein catabolic process"/>
    <property type="evidence" value="ECO:0007669"/>
    <property type="project" value="UniProtKB-ARBA"/>
</dbReference>
<dbReference type="Gene3D" id="6.20.250.50">
    <property type="match status" value="1"/>
</dbReference>
<dbReference type="Proteomes" id="UP001562425">
    <property type="component" value="Unassembled WGS sequence"/>
</dbReference>
<feature type="chain" id="PRO_5044868086" description="Speckle-type POZ protein" evidence="1">
    <location>
        <begin position="17"/>
        <end position="712"/>
    </location>
</feature>